<name>A0ABS5VQT9_9BACT</name>
<dbReference type="PANTHER" id="PTHR43685:SF3">
    <property type="entry name" value="SLR2126 PROTEIN"/>
    <property type="match status" value="1"/>
</dbReference>
<dbReference type="InterPro" id="IPR001173">
    <property type="entry name" value="Glyco_trans_2-like"/>
</dbReference>
<dbReference type="RefSeq" id="WP_254153777.1">
    <property type="nucleotide sequence ID" value="NZ_JAHESD010000021.1"/>
</dbReference>
<keyword evidence="1" id="KW-0812">Transmembrane</keyword>
<evidence type="ECO:0000259" key="2">
    <source>
        <dbReference type="Pfam" id="PF00535"/>
    </source>
</evidence>
<keyword evidence="1" id="KW-1133">Transmembrane helix</keyword>
<gene>
    <name evidence="3" type="ORF">KK060_11020</name>
</gene>
<comment type="caution">
    <text evidence="3">The sequence shown here is derived from an EMBL/GenBank/DDBJ whole genome shotgun (WGS) entry which is preliminary data.</text>
</comment>
<feature type="transmembrane region" description="Helical" evidence="1">
    <location>
        <begin position="246"/>
        <end position="263"/>
    </location>
</feature>
<dbReference type="EMBL" id="JAHESD010000021">
    <property type="protein sequence ID" value="MBT1703815.1"/>
    <property type="molecule type" value="Genomic_DNA"/>
</dbReference>
<dbReference type="CDD" id="cd00761">
    <property type="entry name" value="Glyco_tranf_GTA_type"/>
    <property type="match status" value="1"/>
</dbReference>
<keyword evidence="4" id="KW-1185">Reference proteome</keyword>
<keyword evidence="3" id="KW-0328">Glycosyltransferase</keyword>
<dbReference type="GO" id="GO:0016757">
    <property type="term" value="F:glycosyltransferase activity"/>
    <property type="evidence" value="ECO:0007669"/>
    <property type="project" value="UniProtKB-KW"/>
</dbReference>
<dbReference type="Gene3D" id="3.90.550.10">
    <property type="entry name" value="Spore Coat Polysaccharide Biosynthesis Protein SpsA, Chain A"/>
    <property type="match status" value="1"/>
</dbReference>
<dbReference type="SUPFAM" id="SSF53448">
    <property type="entry name" value="Nucleotide-diphospho-sugar transferases"/>
    <property type="match status" value="1"/>
</dbReference>
<organism evidence="3 4">
    <name type="scientific">Chryseosolibacter indicus</name>
    <dbReference type="NCBI Taxonomy" id="2782351"/>
    <lineage>
        <taxon>Bacteria</taxon>
        <taxon>Pseudomonadati</taxon>
        <taxon>Bacteroidota</taxon>
        <taxon>Cytophagia</taxon>
        <taxon>Cytophagales</taxon>
        <taxon>Chryseotaleaceae</taxon>
        <taxon>Chryseosolibacter</taxon>
    </lineage>
</organism>
<feature type="transmembrane region" description="Helical" evidence="1">
    <location>
        <begin position="298"/>
        <end position="318"/>
    </location>
</feature>
<feature type="domain" description="Glycosyltransferase 2-like" evidence="2">
    <location>
        <begin position="10"/>
        <end position="119"/>
    </location>
</feature>
<evidence type="ECO:0000313" key="4">
    <source>
        <dbReference type="Proteomes" id="UP000772618"/>
    </source>
</evidence>
<proteinExistence type="predicted"/>
<dbReference type="EC" id="2.4.-.-" evidence="3"/>
<feature type="transmembrane region" description="Helical" evidence="1">
    <location>
        <begin position="269"/>
        <end position="286"/>
    </location>
</feature>
<dbReference type="InterPro" id="IPR050834">
    <property type="entry name" value="Glycosyltransf_2"/>
</dbReference>
<keyword evidence="3" id="KW-0808">Transferase</keyword>
<dbReference type="InterPro" id="IPR029044">
    <property type="entry name" value="Nucleotide-diphossugar_trans"/>
</dbReference>
<dbReference type="PANTHER" id="PTHR43685">
    <property type="entry name" value="GLYCOSYLTRANSFERASE"/>
    <property type="match status" value="1"/>
</dbReference>
<evidence type="ECO:0000313" key="3">
    <source>
        <dbReference type="EMBL" id="MBT1703815.1"/>
    </source>
</evidence>
<dbReference type="Pfam" id="PF00535">
    <property type="entry name" value="Glycos_transf_2"/>
    <property type="match status" value="1"/>
</dbReference>
<sequence>MEVSQSIKVSVVIPTYKRPVLLLRCIDALLQQDFSRDLFEIIIVSDGPDEITQREFNKVKSKTNLNVYYYALPQKKGPAAARNMGWRKAAGELIAFTDDDCMPGSKWLSVLYQTFVQKGLEEIAFSGRTIVPIPKVPTDYEKNISNLERAEFITANCACSKKALLKVGGLDEQFTMAWREDSDLHFKLILHGVPVITLKNAIVTHPVRKAPWGISLQEQRKGIFNALLFKKYPRLYRERIQPNPPLLYYFILLCLLLFLIGASAPHYEIKIAGLCGWIGGTLWFTAKRLSSTSRSFSHVMEMILTSLLIPYLSLYYRIYGALKFKAPLIP</sequence>
<evidence type="ECO:0000256" key="1">
    <source>
        <dbReference type="SAM" id="Phobius"/>
    </source>
</evidence>
<dbReference type="Proteomes" id="UP000772618">
    <property type="component" value="Unassembled WGS sequence"/>
</dbReference>
<reference evidence="3 4" key="1">
    <citation type="submission" date="2021-05" db="EMBL/GenBank/DDBJ databases">
        <title>A Polyphasic approach of four new species of the genus Ohtaekwangia: Ohtaekwangia histidinii sp. nov., Ohtaekwangia cretensis sp. nov., Ohtaekwangia indiensis sp. nov., Ohtaekwangia reichenbachii sp. nov. from diverse environment.</title>
        <authorList>
            <person name="Octaviana S."/>
        </authorList>
    </citation>
    <scope>NUCLEOTIDE SEQUENCE [LARGE SCALE GENOMIC DNA]</scope>
    <source>
        <strain evidence="3 4">PWU20</strain>
    </source>
</reference>
<keyword evidence="1" id="KW-0472">Membrane</keyword>
<accession>A0ABS5VQT9</accession>
<protein>
    <submittedName>
        <fullName evidence="3">Glycosyltransferase</fullName>
        <ecNumber evidence="3">2.4.-.-</ecNumber>
    </submittedName>
</protein>